<dbReference type="KEGG" id="dfl:DFE_2092"/>
<evidence type="ECO:0000313" key="1">
    <source>
        <dbReference type="EMBL" id="BBD08818.1"/>
    </source>
</evidence>
<proteinExistence type="predicted"/>
<accession>A0A2Z6B018</accession>
<protein>
    <submittedName>
        <fullName evidence="1">Uncharacterized protein</fullName>
    </submittedName>
</protein>
<name>A0A2Z6B018_9BACT</name>
<dbReference type="Proteomes" id="UP000269883">
    <property type="component" value="Chromosome"/>
</dbReference>
<keyword evidence="2" id="KW-1185">Reference proteome</keyword>
<reference evidence="1 2" key="1">
    <citation type="journal article" date="2018" name="Sci. Adv.">
        <title>Multi-heme cytochromes provide a pathway for survival in energy-limited environments.</title>
        <authorList>
            <person name="Deng X."/>
            <person name="Dohmae N."/>
            <person name="Nealson K.H."/>
            <person name="Hashimoto K."/>
            <person name="Okamoto A."/>
        </authorList>
    </citation>
    <scope>NUCLEOTIDE SEQUENCE [LARGE SCALE GENOMIC DNA]</scope>
    <source>
        <strain evidence="1 2">IS5</strain>
    </source>
</reference>
<evidence type="ECO:0000313" key="2">
    <source>
        <dbReference type="Proteomes" id="UP000269883"/>
    </source>
</evidence>
<organism evidence="1 2">
    <name type="scientific">Desulfovibrio ferrophilus</name>
    <dbReference type="NCBI Taxonomy" id="241368"/>
    <lineage>
        <taxon>Bacteria</taxon>
        <taxon>Pseudomonadati</taxon>
        <taxon>Thermodesulfobacteriota</taxon>
        <taxon>Desulfovibrionia</taxon>
        <taxon>Desulfovibrionales</taxon>
        <taxon>Desulfovibrionaceae</taxon>
        <taxon>Desulfovibrio</taxon>
    </lineage>
</organism>
<sequence>MHGDSTPYRSNYFGATKQTCIYKQPAPFESLVSREGEAQKKGRHNVYLAPSYQQAASILTDTKRTSAPYQQTG</sequence>
<gene>
    <name evidence="1" type="ORF">DFE_2092</name>
</gene>
<dbReference type="EMBL" id="AP017378">
    <property type="protein sequence ID" value="BBD08818.1"/>
    <property type="molecule type" value="Genomic_DNA"/>
</dbReference>
<dbReference type="AlphaFoldDB" id="A0A2Z6B018"/>